<organism evidence="1 2">
    <name type="scientific">Streptomyces jeddahensis</name>
    <dbReference type="NCBI Taxonomy" id="1716141"/>
    <lineage>
        <taxon>Bacteria</taxon>
        <taxon>Bacillati</taxon>
        <taxon>Actinomycetota</taxon>
        <taxon>Actinomycetes</taxon>
        <taxon>Kitasatosporales</taxon>
        <taxon>Streptomycetaceae</taxon>
        <taxon>Streptomyces</taxon>
    </lineage>
</organism>
<gene>
    <name evidence="1" type="ORF">STSP_73850</name>
</gene>
<evidence type="ECO:0008006" key="3">
    <source>
        <dbReference type="Google" id="ProtNLM"/>
    </source>
</evidence>
<dbReference type="Proteomes" id="UP000077381">
    <property type="component" value="Unassembled WGS sequence"/>
</dbReference>
<evidence type="ECO:0000313" key="2">
    <source>
        <dbReference type="Proteomes" id="UP000077381"/>
    </source>
</evidence>
<proteinExistence type="predicted"/>
<dbReference type="PATRIC" id="fig|1716141.3.peg.7828"/>
<sequence>MAPTAILDWGHPLVAALVARVRRDAAARGAGSPREALQVAHGIIARGVRPVYSVEDRRRTSRTMRLGRGSCSQRMAALESVARAMDVPTRVRGLLVDGVFWYPRFPRFRPLVPEQVLLAWPEFLLQKEQEPAQEQGQEQSHAQGLEWVPIGELFRSPAERGGGSGGGAFTNRGGETLFDAVARTAVDWDGTQSCGMPGGAGCDLSAHVLVDLGYFGSRDALFARHGQTLCWPARRLSEPVLGRWSAGAGADAGPTSP</sequence>
<accession>A0A177HEI2</accession>
<name>A0A177HEI2_9ACTN</name>
<evidence type="ECO:0000313" key="1">
    <source>
        <dbReference type="EMBL" id="OAH09301.1"/>
    </source>
</evidence>
<dbReference type="STRING" id="1716141.STSP_73850"/>
<comment type="caution">
    <text evidence="1">The sequence shown here is derived from an EMBL/GenBank/DDBJ whole genome shotgun (WGS) entry which is preliminary data.</text>
</comment>
<keyword evidence="2" id="KW-1185">Reference proteome</keyword>
<dbReference type="EMBL" id="LOHS01000206">
    <property type="protein sequence ID" value="OAH09301.1"/>
    <property type="molecule type" value="Genomic_DNA"/>
</dbReference>
<dbReference type="AlphaFoldDB" id="A0A177HEI2"/>
<protein>
    <recommendedName>
        <fullName evidence="3">Transglutaminase-like superfamily protein</fullName>
    </recommendedName>
</protein>
<reference evidence="1 2" key="1">
    <citation type="submission" date="2015-12" db="EMBL/GenBank/DDBJ databases">
        <title>Genome sequence of Streptomyces sp. G25.</title>
        <authorList>
            <person name="Poehlein A."/>
            <person name="Roettig A."/>
            <person name="Hiessl S."/>
            <person name="Hauschild P."/>
            <person name="Schauer J."/>
            <person name="Madkour M.H."/>
            <person name="Al-Ansari A.M."/>
            <person name="Almakishah N.H."/>
            <person name="Steinbuechel A."/>
            <person name="Daniel R."/>
        </authorList>
    </citation>
    <scope>NUCLEOTIDE SEQUENCE [LARGE SCALE GENOMIC DNA]</scope>
    <source>
        <strain evidence="2">G25(2015)</strain>
    </source>
</reference>